<dbReference type="Proteomes" id="UP000257136">
    <property type="component" value="Unassembled WGS sequence"/>
</dbReference>
<evidence type="ECO:0000313" key="1">
    <source>
        <dbReference type="EMBL" id="REG92912.1"/>
    </source>
</evidence>
<proteinExistence type="predicted"/>
<dbReference type="OrthoDB" id="1363086at2"/>
<dbReference type="RefSeq" id="WP_115814656.1">
    <property type="nucleotide sequence ID" value="NZ_QUNI01000014.1"/>
</dbReference>
<reference evidence="1 2" key="1">
    <citation type="submission" date="2018-08" db="EMBL/GenBank/DDBJ databases">
        <title>Genomic Encyclopedia of Archaeal and Bacterial Type Strains, Phase II (KMG-II): from individual species to whole genera.</title>
        <authorList>
            <person name="Goeker M."/>
        </authorList>
    </citation>
    <scope>NUCLEOTIDE SEQUENCE [LARGE SCALE GENOMIC DNA]</scope>
    <source>
        <strain evidence="1 2">DSM 100880</strain>
    </source>
</reference>
<dbReference type="EMBL" id="QUNI01000014">
    <property type="protein sequence ID" value="REG92912.1"/>
    <property type="molecule type" value="Genomic_DNA"/>
</dbReference>
<gene>
    <name evidence="1" type="ORF">C8P67_1147</name>
</gene>
<dbReference type="AlphaFoldDB" id="A0A3E0E3P9"/>
<keyword evidence="2" id="KW-1185">Reference proteome</keyword>
<dbReference type="PROSITE" id="PS51257">
    <property type="entry name" value="PROKAR_LIPOPROTEIN"/>
    <property type="match status" value="1"/>
</dbReference>
<comment type="caution">
    <text evidence="1">The sequence shown here is derived from an EMBL/GenBank/DDBJ whole genome shotgun (WGS) entry which is preliminary data.</text>
</comment>
<protein>
    <submittedName>
        <fullName evidence="1">Uncharacterized protein</fullName>
    </submittedName>
</protein>
<organism evidence="1 2">
    <name type="scientific">Flavobacterium aquicola</name>
    <dbReference type="NCBI Taxonomy" id="1682742"/>
    <lineage>
        <taxon>Bacteria</taxon>
        <taxon>Pseudomonadati</taxon>
        <taxon>Bacteroidota</taxon>
        <taxon>Flavobacteriia</taxon>
        <taxon>Flavobacteriales</taxon>
        <taxon>Flavobacteriaceae</taxon>
        <taxon>Flavobacterium</taxon>
    </lineage>
</organism>
<sequence length="186" mass="20392">MKNLLLLVIIILLASCKKEETATINEAVENIKENTELIAKEGSGKIVLTCNGKQIIAEGVCGGVITMGTMTIAVKDKTNPAKVFTINFNTPDFPESGKEYLIFPKDYTLDKNPENEIGVSFIEGLPNNKMNVWDAKPTSGELVFTVNGNEIKCRLNDIKLEASKMYNADDLQGEGTVSGELKLYKN</sequence>
<name>A0A3E0E3P9_9FLAO</name>
<evidence type="ECO:0000313" key="2">
    <source>
        <dbReference type="Proteomes" id="UP000257136"/>
    </source>
</evidence>
<accession>A0A3E0E3P9</accession>